<dbReference type="RefSeq" id="WP_262975131.1">
    <property type="nucleotide sequence ID" value="NZ_FRCB01000005.1"/>
</dbReference>
<accession>A0A1M7H635</accession>
<dbReference type="AlphaFoldDB" id="A0A1M7H635"/>
<evidence type="ECO:0000313" key="2">
    <source>
        <dbReference type="EMBL" id="SHM23447.1"/>
    </source>
</evidence>
<proteinExistence type="predicted"/>
<evidence type="ECO:0000256" key="1">
    <source>
        <dbReference type="SAM" id="Phobius"/>
    </source>
</evidence>
<keyword evidence="3" id="KW-1185">Reference proteome</keyword>
<keyword evidence="1" id="KW-1133">Transmembrane helix</keyword>
<dbReference type="EMBL" id="FRCB01000005">
    <property type="protein sequence ID" value="SHM23447.1"/>
    <property type="molecule type" value="Genomic_DNA"/>
</dbReference>
<evidence type="ECO:0000313" key="3">
    <source>
        <dbReference type="Proteomes" id="UP000322545"/>
    </source>
</evidence>
<reference evidence="2 3" key="1">
    <citation type="submission" date="2016-11" db="EMBL/GenBank/DDBJ databases">
        <authorList>
            <person name="Varghese N."/>
            <person name="Submissions S."/>
        </authorList>
    </citation>
    <scope>NUCLEOTIDE SEQUENCE [LARGE SCALE GENOMIC DNA]</scope>
    <source>
        <strain evidence="2 3">DSM 28249</strain>
    </source>
</reference>
<protein>
    <submittedName>
        <fullName evidence="2">Uncharacterized protein</fullName>
    </submittedName>
</protein>
<keyword evidence="1" id="KW-0472">Membrane</keyword>
<organism evidence="2 3">
    <name type="scientific">Roseovarius litoreus</name>
    <dbReference type="NCBI Taxonomy" id="1155722"/>
    <lineage>
        <taxon>Bacteria</taxon>
        <taxon>Pseudomonadati</taxon>
        <taxon>Pseudomonadota</taxon>
        <taxon>Alphaproteobacteria</taxon>
        <taxon>Rhodobacterales</taxon>
        <taxon>Roseobacteraceae</taxon>
        <taxon>Roseovarius</taxon>
    </lineage>
</organism>
<name>A0A1M7H635_9RHOB</name>
<gene>
    <name evidence="2" type="ORF">SAMN05443432_105258</name>
</gene>
<dbReference type="Proteomes" id="UP000322545">
    <property type="component" value="Unassembled WGS sequence"/>
</dbReference>
<feature type="transmembrane region" description="Helical" evidence="1">
    <location>
        <begin position="21"/>
        <end position="39"/>
    </location>
</feature>
<sequence>MQHIKRGYRGLSLLFNLNWDRILYLTTIAVALLAGGFIGSL</sequence>
<keyword evidence="1" id="KW-0812">Transmembrane</keyword>